<dbReference type="InterPro" id="IPR006710">
    <property type="entry name" value="Glyco_hydro_43"/>
</dbReference>
<evidence type="ECO:0000313" key="6">
    <source>
        <dbReference type="Proteomes" id="UP000708208"/>
    </source>
</evidence>
<evidence type="ECO:0000256" key="4">
    <source>
        <dbReference type="SAM" id="MobiDB-lite"/>
    </source>
</evidence>
<evidence type="ECO:0000256" key="3">
    <source>
        <dbReference type="ARBA" id="ARBA00023295"/>
    </source>
</evidence>
<dbReference type="EMBL" id="CAJVCH010159340">
    <property type="protein sequence ID" value="CAG7728157.1"/>
    <property type="molecule type" value="Genomic_DNA"/>
</dbReference>
<evidence type="ECO:0000313" key="5">
    <source>
        <dbReference type="EMBL" id="CAG7728157.1"/>
    </source>
</evidence>
<evidence type="ECO:0000256" key="1">
    <source>
        <dbReference type="ARBA" id="ARBA00022729"/>
    </source>
</evidence>
<name>A0A8J2JX12_9HEXA</name>
<dbReference type="Pfam" id="PF04616">
    <property type="entry name" value="Glyco_hydro_43"/>
    <property type="match status" value="1"/>
</dbReference>
<dbReference type="PANTHER" id="PTHR43817:SF1">
    <property type="entry name" value="HYDROLASE, FAMILY 43, PUTATIVE (AFU_ORTHOLOGUE AFUA_3G01660)-RELATED"/>
    <property type="match status" value="1"/>
</dbReference>
<dbReference type="PANTHER" id="PTHR43817">
    <property type="entry name" value="GLYCOSYL HYDROLASE"/>
    <property type="match status" value="1"/>
</dbReference>
<dbReference type="GO" id="GO:0005975">
    <property type="term" value="P:carbohydrate metabolic process"/>
    <property type="evidence" value="ECO:0007669"/>
    <property type="project" value="InterPro"/>
</dbReference>
<feature type="non-terminal residue" evidence="5">
    <location>
        <position position="1"/>
    </location>
</feature>
<keyword evidence="3" id="KW-0326">Glycosidase</keyword>
<dbReference type="GO" id="GO:0004553">
    <property type="term" value="F:hydrolase activity, hydrolyzing O-glycosyl compounds"/>
    <property type="evidence" value="ECO:0007669"/>
    <property type="project" value="InterPro"/>
</dbReference>
<keyword evidence="1" id="KW-0732">Signal</keyword>
<keyword evidence="6" id="KW-1185">Reference proteome</keyword>
<accession>A0A8J2JX12</accession>
<sequence length="127" mass="13891">PKANDPNNPVGGNSPMVNAGFPQNLYIAPMSDPMTLSGPRVLLREPTGRAVFWRNDEQGVYGTGHASFTVSPDGSEPWIVYHAMERPDVGWEGRTARAERFGWNPDGSPAFPRPSGFWVDLQTPPGQ</sequence>
<reference evidence="5" key="1">
    <citation type="submission" date="2021-06" db="EMBL/GenBank/DDBJ databases">
        <authorList>
            <person name="Hodson N. C."/>
            <person name="Mongue J. A."/>
            <person name="Jaron S. K."/>
        </authorList>
    </citation>
    <scope>NUCLEOTIDE SEQUENCE</scope>
</reference>
<dbReference type="Proteomes" id="UP000708208">
    <property type="component" value="Unassembled WGS sequence"/>
</dbReference>
<feature type="region of interest" description="Disordered" evidence="4">
    <location>
        <begin position="103"/>
        <end position="127"/>
    </location>
</feature>
<organism evidence="5 6">
    <name type="scientific">Allacma fusca</name>
    <dbReference type="NCBI Taxonomy" id="39272"/>
    <lineage>
        <taxon>Eukaryota</taxon>
        <taxon>Metazoa</taxon>
        <taxon>Ecdysozoa</taxon>
        <taxon>Arthropoda</taxon>
        <taxon>Hexapoda</taxon>
        <taxon>Collembola</taxon>
        <taxon>Symphypleona</taxon>
        <taxon>Sminthuridae</taxon>
        <taxon>Allacma</taxon>
    </lineage>
</organism>
<dbReference type="AlphaFoldDB" id="A0A8J2JX12"/>
<gene>
    <name evidence="5" type="ORF">AFUS01_LOCUS16960</name>
</gene>
<dbReference type="OrthoDB" id="272289at2759"/>
<proteinExistence type="predicted"/>
<evidence type="ECO:0000256" key="2">
    <source>
        <dbReference type="ARBA" id="ARBA00022801"/>
    </source>
</evidence>
<protein>
    <submittedName>
        <fullName evidence="5">Uncharacterized protein</fullName>
    </submittedName>
</protein>
<comment type="caution">
    <text evidence="5">The sequence shown here is derived from an EMBL/GenBank/DDBJ whole genome shotgun (WGS) entry which is preliminary data.</text>
</comment>
<keyword evidence="2" id="KW-0378">Hydrolase</keyword>